<feature type="transmembrane region" description="Helical" evidence="11">
    <location>
        <begin position="108"/>
        <end position="131"/>
    </location>
</feature>
<evidence type="ECO:0000256" key="6">
    <source>
        <dbReference type="ARBA" id="ARBA00022989"/>
    </source>
</evidence>
<keyword evidence="3 11" id="KW-0050">Antiport</keyword>
<keyword evidence="2 11" id="KW-0813">Transport</keyword>
<evidence type="ECO:0000313" key="13">
    <source>
        <dbReference type="EMBL" id="MBB1254018.1"/>
    </source>
</evidence>
<dbReference type="PANTHER" id="PTHR30341:SF0">
    <property type="entry name" value="NA(+)_H(+) ANTIPORTER NHAA"/>
    <property type="match status" value="1"/>
</dbReference>
<keyword evidence="16" id="KW-1185">Reference proteome</keyword>
<feature type="transmembrane region" description="Helical" evidence="11">
    <location>
        <begin position="221"/>
        <end position="237"/>
    </location>
</feature>
<feature type="transmembrane region" description="Helical" evidence="11">
    <location>
        <begin position="143"/>
        <end position="165"/>
    </location>
</feature>
<sequence>MPLSPDRAEPRDAFSSPRAHERRFLADLLRMETVGGMVLLGAAVVALILANAFTGFYDTVRDFHFGIEALGLDLSVGHWASDGLLTIFFFVAGIELKREFVAGDLRDPRAAALPVVAAICGMLVPALFYFAVNVPAGGQTNGWAIPMATDIAFALGVLAVVGTNLPSGLRAFLLTLAIVDDLGAIIVIAVFYTTSLNLWALAGAVVGLGVFHVLHKRMEVRGWYVYVPLAVVIWALMYNSGVHATIAGVAMGMLLRATAREGEKDSPAEHIEHQVRPISAGFAVPVFALFAAGISVSASDLAEAASQPEAIGVVLGLVAGKIIGIFGGTYLTVKFTKARLSSDLAWADVIGVSMLAGIGFTVSLLITERAFLTDVTTMEHVKAAVLIGSLISALAACVLLKIRDKKYQAMWEAENVDSDGDGIPDIDHEEDPKRAGSTTREAGGPASGGGH</sequence>
<keyword evidence="7 11" id="KW-0915">Sodium</keyword>
<feature type="transmembrane region" description="Helical" evidence="11">
    <location>
        <begin position="345"/>
        <end position="366"/>
    </location>
</feature>
<dbReference type="GO" id="GO:0015385">
    <property type="term" value="F:sodium:proton antiporter activity"/>
    <property type="evidence" value="ECO:0007669"/>
    <property type="project" value="UniProtKB-UniRule"/>
</dbReference>
<dbReference type="HAMAP" id="MF_01844">
    <property type="entry name" value="NhaA"/>
    <property type="match status" value="1"/>
</dbReference>
<dbReference type="Proteomes" id="UP000517765">
    <property type="component" value="Unassembled WGS sequence"/>
</dbReference>
<proteinExistence type="inferred from homology"/>
<evidence type="ECO:0000256" key="11">
    <source>
        <dbReference type="HAMAP-Rule" id="MF_01844"/>
    </source>
</evidence>
<dbReference type="NCBIfam" id="TIGR00773">
    <property type="entry name" value="NhaA"/>
    <property type="match status" value="1"/>
</dbReference>
<feature type="transmembrane region" description="Helical" evidence="11">
    <location>
        <begin position="310"/>
        <end position="333"/>
    </location>
</feature>
<comment type="similarity">
    <text evidence="11">Belongs to the NhaA Na(+)/H(+) (TC 2.A.33) antiporter family.</text>
</comment>
<evidence type="ECO:0000256" key="2">
    <source>
        <dbReference type="ARBA" id="ARBA00022448"/>
    </source>
</evidence>
<evidence type="ECO:0000313" key="15">
    <source>
        <dbReference type="EMBL" id="MQS01358.1"/>
    </source>
</evidence>
<comment type="caution">
    <text evidence="15">The sequence shown here is derived from an EMBL/GenBank/DDBJ whole genome shotgun (WGS) entry which is preliminary data.</text>
</comment>
<feature type="compositionally biased region" description="Acidic residues" evidence="12">
    <location>
        <begin position="416"/>
        <end position="429"/>
    </location>
</feature>
<keyword evidence="10 11" id="KW-0739">Sodium transport</keyword>
<dbReference type="EMBL" id="JABJXA010000009">
    <property type="protein sequence ID" value="MBB1257746.1"/>
    <property type="molecule type" value="Genomic_DNA"/>
</dbReference>
<dbReference type="Proteomes" id="UP000525686">
    <property type="component" value="Unassembled WGS sequence"/>
</dbReference>
<dbReference type="Proteomes" id="UP000320857">
    <property type="component" value="Unassembled WGS sequence"/>
</dbReference>
<dbReference type="EMBL" id="VJYK02000037">
    <property type="protein sequence ID" value="MQS01358.1"/>
    <property type="molecule type" value="Genomic_DNA"/>
</dbReference>
<gene>
    <name evidence="11 15" type="primary">nhaA</name>
    <name evidence="15" type="ORF">FNX44_005600</name>
    <name evidence="13" type="ORF">H3146_11660</name>
    <name evidence="14" type="ORF">H3147_02730</name>
</gene>
<dbReference type="InterPro" id="IPR023171">
    <property type="entry name" value="Na/H_antiporter_dom_sf"/>
</dbReference>
<evidence type="ECO:0000256" key="7">
    <source>
        <dbReference type="ARBA" id="ARBA00023053"/>
    </source>
</evidence>
<reference evidence="13" key="3">
    <citation type="journal article" name="Syst. Appl. Microbiol.">
        <title>Streptomyces alkaliterrae sp. nov., isolated from an alkaline soil, and emended descriptions of Streptomyces alkaliphilus, Streptomyces calidiresistens and Streptomyces durbertensis.</title>
        <authorList>
            <person name="Swiecimska M."/>
            <person name="Golinska P."/>
            <person name="Nouioui I."/>
            <person name="Wypij M."/>
            <person name="Rai M."/>
            <person name="Sangal V."/>
            <person name="Goodfellow M."/>
        </authorList>
    </citation>
    <scope>NUCLEOTIDE SEQUENCE</scope>
    <source>
        <strain evidence="13">OF3</strain>
        <strain evidence="14">OF8</strain>
    </source>
</reference>
<keyword evidence="4 11" id="KW-1003">Cell membrane</keyword>
<evidence type="ECO:0000256" key="1">
    <source>
        <dbReference type="ARBA" id="ARBA00004429"/>
    </source>
</evidence>
<comment type="function">
    <text evidence="11">Na(+)/H(+) antiporter that extrudes sodium in exchange for external protons.</text>
</comment>
<organism evidence="15 16">
    <name type="scientific">Streptomyces alkaliterrae</name>
    <dbReference type="NCBI Taxonomy" id="2213162"/>
    <lineage>
        <taxon>Bacteria</taxon>
        <taxon>Bacillati</taxon>
        <taxon>Actinomycetota</taxon>
        <taxon>Actinomycetes</taxon>
        <taxon>Kitasatosporales</taxon>
        <taxon>Streptomycetaceae</taxon>
        <taxon>Streptomyces</taxon>
    </lineage>
</organism>
<comment type="subcellular location">
    <subcellularLocation>
        <location evidence="1">Cell inner membrane</location>
        <topology evidence="1">Multi-pass membrane protein</topology>
    </subcellularLocation>
    <subcellularLocation>
        <location evidence="11">Cell membrane</location>
        <topology evidence="11">Multi-pass membrane protein</topology>
    </subcellularLocation>
</comment>
<evidence type="ECO:0000313" key="14">
    <source>
        <dbReference type="EMBL" id="MBB1257746.1"/>
    </source>
</evidence>
<protein>
    <recommendedName>
        <fullName evidence="11">Na(+)/H(+) antiporter NhaA</fullName>
    </recommendedName>
    <alternativeName>
        <fullName evidence="11">Sodium/proton antiporter NhaA</fullName>
    </alternativeName>
</protein>
<reference evidence="15 16" key="1">
    <citation type="submission" date="2019-10" db="EMBL/GenBank/DDBJ databases">
        <title>Streptomyces sp. nov., a novel actinobacterium isolated from alkaline environment.</title>
        <authorList>
            <person name="Golinska P."/>
        </authorList>
    </citation>
    <scope>NUCLEOTIDE SEQUENCE [LARGE SCALE GENOMIC DNA]</scope>
    <source>
        <strain evidence="15 16">OF1</strain>
    </source>
</reference>
<name>A0A5P0YM88_9ACTN</name>
<keyword evidence="5 11" id="KW-0812">Transmembrane</keyword>
<feature type="transmembrane region" description="Helical" evidence="11">
    <location>
        <begin position="381"/>
        <end position="400"/>
    </location>
</feature>
<dbReference type="Gene3D" id="1.20.1530.10">
    <property type="entry name" value="Na+/H+ antiporter like domain"/>
    <property type="match status" value="1"/>
</dbReference>
<dbReference type="AlphaFoldDB" id="A0A5P0YM88"/>
<dbReference type="InterPro" id="IPR004670">
    <property type="entry name" value="NhaA"/>
</dbReference>
<evidence type="ECO:0000256" key="8">
    <source>
        <dbReference type="ARBA" id="ARBA00023065"/>
    </source>
</evidence>
<evidence type="ECO:0000313" key="17">
    <source>
        <dbReference type="Proteomes" id="UP000517765"/>
    </source>
</evidence>
<feature type="region of interest" description="Disordered" evidence="12">
    <location>
        <begin position="416"/>
        <end position="451"/>
    </location>
</feature>
<evidence type="ECO:0000256" key="10">
    <source>
        <dbReference type="ARBA" id="ARBA00023201"/>
    </source>
</evidence>
<evidence type="ECO:0000256" key="5">
    <source>
        <dbReference type="ARBA" id="ARBA00022692"/>
    </source>
</evidence>
<dbReference type="Pfam" id="PF06965">
    <property type="entry name" value="Na_H_antiport_1"/>
    <property type="match status" value="1"/>
</dbReference>
<dbReference type="GO" id="GO:0006885">
    <property type="term" value="P:regulation of pH"/>
    <property type="evidence" value="ECO:0007669"/>
    <property type="project" value="UniProtKB-UniRule"/>
</dbReference>
<accession>A0A5P0YM88</accession>
<dbReference type="OrthoDB" id="117402at2"/>
<dbReference type="PANTHER" id="PTHR30341">
    <property type="entry name" value="SODIUM ION/PROTON ANTIPORTER NHAA-RELATED"/>
    <property type="match status" value="1"/>
</dbReference>
<comment type="catalytic activity">
    <reaction evidence="11">
        <text>Na(+)(in) + 2 H(+)(out) = Na(+)(out) + 2 H(+)(in)</text>
        <dbReference type="Rhea" id="RHEA:29251"/>
        <dbReference type="ChEBI" id="CHEBI:15378"/>
        <dbReference type="ChEBI" id="CHEBI:29101"/>
    </reaction>
</comment>
<dbReference type="RefSeq" id="WP_143646835.1">
    <property type="nucleotide sequence ID" value="NZ_JABJWZ010000083.1"/>
</dbReference>
<reference evidence="17 18" key="2">
    <citation type="submission" date="2020-05" db="EMBL/GenBank/DDBJ databases">
        <title>Classification of alakaliphilic streptomycetes isolated from an alkaline soil next to Lonar Crater, India and a proposal for the recognition of Streptomyces alkaliterrae sp. nov.</title>
        <authorList>
            <person name="Golinska P."/>
        </authorList>
    </citation>
    <scope>NUCLEOTIDE SEQUENCE [LARGE SCALE GENOMIC DNA]</scope>
    <source>
        <strain evidence="18">OF3</strain>
        <strain evidence="17">OF8</strain>
    </source>
</reference>
<keyword evidence="6 11" id="KW-1133">Transmembrane helix</keyword>
<feature type="transmembrane region" description="Helical" evidence="11">
    <location>
        <begin position="33"/>
        <end position="56"/>
    </location>
</feature>
<keyword evidence="9 11" id="KW-0472">Membrane</keyword>
<evidence type="ECO:0000313" key="16">
    <source>
        <dbReference type="Proteomes" id="UP000320857"/>
    </source>
</evidence>
<evidence type="ECO:0000256" key="9">
    <source>
        <dbReference type="ARBA" id="ARBA00023136"/>
    </source>
</evidence>
<feature type="transmembrane region" description="Helical" evidence="11">
    <location>
        <begin position="172"/>
        <end position="192"/>
    </location>
</feature>
<evidence type="ECO:0000256" key="4">
    <source>
        <dbReference type="ARBA" id="ARBA00022475"/>
    </source>
</evidence>
<keyword evidence="8 11" id="KW-0406">Ion transport</keyword>
<dbReference type="GO" id="GO:0005886">
    <property type="term" value="C:plasma membrane"/>
    <property type="evidence" value="ECO:0007669"/>
    <property type="project" value="UniProtKB-SubCell"/>
</dbReference>
<feature type="transmembrane region" description="Helical" evidence="11">
    <location>
        <begin position="198"/>
        <end position="214"/>
    </location>
</feature>
<evidence type="ECO:0000256" key="12">
    <source>
        <dbReference type="SAM" id="MobiDB-lite"/>
    </source>
</evidence>
<dbReference type="EMBL" id="JABJWZ010000083">
    <property type="protein sequence ID" value="MBB1254018.1"/>
    <property type="molecule type" value="Genomic_DNA"/>
</dbReference>
<evidence type="ECO:0000256" key="3">
    <source>
        <dbReference type="ARBA" id="ARBA00022449"/>
    </source>
</evidence>
<feature type="transmembrane region" description="Helical" evidence="11">
    <location>
        <begin position="76"/>
        <end position="96"/>
    </location>
</feature>
<evidence type="ECO:0000313" key="18">
    <source>
        <dbReference type="Proteomes" id="UP000525686"/>
    </source>
</evidence>